<accession>A0A225V725</accession>
<gene>
    <name evidence="6" type="ORF">PHMEG_00027972</name>
</gene>
<feature type="signal peptide" evidence="4">
    <location>
        <begin position="1"/>
        <end position="19"/>
    </location>
</feature>
<evidence type="ECO:0000313" key="7">
    <source>
        <dbReference type="Proteomes" id="UP000198211"/>
    </source>
</evidence>
<dbReference type="EMBL" id="NBNE01007341">
    <property type="protein sequence ID" value="OWZ00769.1"/>
    <property type="molecule type" value="Genomic_DNA"/>
</dbReference>
<proteinExistence type="predicted"/>
<sequence>MKFTLGLALLAAAVASTTATLDTQRKLAFAPDYTGPPCGDMLCDNNYKPVCGSDGITYTNECTLGITSCNQKTNVTMAHEGACASTPSSTYPAGCPISCPDTYVPVYDENGKEFSNECYKKMSKCHDVCDNIKCPVTSTSPTCGSDGVTYKDDCHLHLAFCKHRELNITKVGDGSCP</sequence>
<protein>
    <submittedName>
        <fullName evidence="6">Protease inhibitor Epi10</fullName>
    </submittedName>
</protein>
<dbReference type="PROSITE" id="PS51465">
    <property type="entry name" value="KAZAL_2"/>
    <property type="match status" value="2"/>
</dbReference>
<dbReference type="CDD" id="cd00104">
    <property type="entry name" value="KAZAL_FS"/>
    <property type="match status" value="2"/>
</dbReference>
<dbReference type="GO" id="GO:0005576">
    <property type="term" value="C:extracellular region"/>
    <property type="evidence" value="ECO:0007669"/>
    <property type="project" value="TreeGrafter"/>
</dbReference>
<dbReference type="InterPro" id="IPR050653">
    <property type="entry name" value="Prot_Inhib_GrowthFact_Antg"/>
</dbReference>
<dbReference type="PANTHER" id="PTHR10913:SF45">
    <property type="entry name" value="FOLLISTATIN, ISOFORM A-RELATED"/>
    <property type="match status" value="1"/>
</dbReference>
<dbReference type="OrthoDB" id="126772at2759"/>
<evidence type="ECO:0000313" key="6">
    <source>
        <dbReference type="EMBL" id="OWZ00769.1"/>
    </source>
</evidence>
<dbReference type="SUPFAM" id="SSF100895">
    <property type="entry name" value="Kazal-type serine protease inhibitors"/>
    <property type="match status" value="3"/>
</dbReference>
<feature type="chain" id="PRO_5012262705" evidence="4">
    <location>
        <begin position="20"/>
        <end position="177"/>
    </location>
</feature>
<evidence type="ECO:0000256" key="4">
    <source>
        <dbReference type="SAM" id="SignalP"/>
    </source>
</evidence>
<reference evidence="7" key="1">
    <citation type="submission" date="2017-03" db="EMBL/GenBank/DDBJ databases">
        <title>Phytopthora megakarya and P. palmivora, two closely related causual agents of cacao black pod achieved similar genome size and gene model numbers by different mechanisms.</title>
        <authorList>
            <person name="Ali S."/>
            <person name="Shao J."/>
            <person name="Larry D.J."/>
            <person name="Kronmiller B."/>
            <person name="Shen D."/>
            <person name="Strem M.D."/>
            <person name="Melnick R.L."/>
            <person name="Guiltinan M.J."/>
            <person name="Tyler B.M."/>
            <person name="Meinhardt L.W."/>
            <person name="Bailey B.A."/>
        </authorList>
    </citation>
    <scope>NUCLEOTIDE SEQUENCE [LARGE SCALE GENOMIC DNA]</scope>
    <source>
        <strain evidence="7">zdho120</strain>
    </source>
</reference>
<feature type="domain" description="Kazal-like" evidence="5">
    <location>
        <begin position="32"/>
        <end position="85"/>
    </location>
</feature>
<dbReference type="PANTHER" id="PTHR10913">
    <property type="entry name" value="FOLLISTATIN-RELATED"/>
    <property type="match status" value="1"/>
</dbReference>
<evidence type="ECO:0000259" key="5">
    <source>
        <dbReference type="PROSITE" id="PS51465"/>
    </source>
</evidence>
<evidence type="ECO:0000256" key="2">
    <source>
        <dbReference type="ARBA" id="ARBA00022900"/>
    </source>
</evidence>
<keyword evidence="3" id="KW-1015">Disulfide bond</keyword>
<dbReference type="SMART" id="SM00280">
    <property type="entry name" value="KAZAL"/>
    <property type="match status" value="2"/>
</dbReference>
<dbReference type="Pfam" id="PF00050">
    <property type="entry name" value="Kazal_1"/>
    <property type="match status" value="1"/>
</dbReference>
<keyword evidence="1" id="KW-0646">Protease inhibitor</keyword>
<evidence type="ECO:0000256" key="3">
    <source>
        <dbReference type="ARBA" id="ARBA00023157"/>
    </source>
</evidence>
<evidence type="ECO:0000256" key="1">
    <source>
        <dbReference type="ARBA" id="ARBA00022690"/>
    </source>
</evidence>
<dbReference type="InterPro" id="IPR036058">
    <property type="entry name" value="Kazal_dom_sf"/>
</dbReference>
<dbReference type="Pfam" id="PF07648">
    <property type="entry name" value="Kazal_2"/>
    <property type="match status" value="1"/>
</dbReference>
<dbReference type="AlphaFoldDB" id="A0A225V725"/>
<keyword evidence="4" id="KW-0732">Signal</keyword>
<feature type="domain" description="Kazal-like" evidence="5">
    <location>
        <begin position="126"/>
        <end position="177"/>
    </location>
</feature>
<comment type="caution">
    <text evidence="6">The sequence shown here is derived from an EMBL/GenBank/DDBJ whole genome shotgun (WGS) entry which is preliminary data.</text>
</comment>
<keyword evidence="7" id="KW-1185">Reference proteome</keyword>
<keyword evidence="2" id="KW-0722">Serine protease inhibitor</keyword>
<dbReference type="InterPro" id="IPR002350">
    <property type="entry name" value="Kazal_dom"/>
</dbReference>
<organism evidence="6 7">
    <name type="scientific">Phytophthora megakarya</name>
    <dbReference type="NCBI Taxonomy" id="4795"/>
    <lineage>
        <taxon>Eukaryota</taxon>
        <taxon>Sar</taxon>
        <taxon>Stramenopiles</taxon>
        <taxon>Oomycota</taxon>
        <taxon>Peronosporomycetes</taxon>
        <taxon>Peronosporales</taxon>
        <taxon>Peronosporaceae</taxon>
        <taxon>Phytophthora</taxon>
    </lineage>
</organism>
<dbReference type="Gene3D" id="3.30.60.30">
    <property type="match status" value="3"/>
</dbReference>
<name>A0A225V725_9STRA</name>
<dbReference type="Proteomes" id="UP000198211">
    <property type="component" value="Unassembled WGS sequence"/>
</dbReference>